<keyword evidence="7" id="KW-1185">Reference proteome</keyword>
<dbReference type="Gene3D" id="1.10.357.10">
    <property type="entry name" value="Tetracycline Repressor, domain 2"/>
    <property type="match status" value="1"/>
</dbReference>
<organism evidence="6 7">
    <name type="scientific">Paenibacillus glycanilyticus</name>
    <dbReference type="NCBI Taxonomy" id="126569"/>
    <lineage>
        <taxon>Bacteria</taxon>
        <taxon>Bacillati</taxon>
        <taxon>Bacillota</taxon>
        <taxon>Bacilli</taxon>
        <taxon>Bacillales</taxon>
        <taxon>Paenibacillaceae</taxon>
        <taxon>Paenibacillus</taxon>
    </lineage>
</organism>
<keyword evidence="3" id="KW-0804">Transcription</keyword>
<comment type="caution">
    <text evidence="6">The sequence shown here is derived from an EMBL/GenBank/DDBJ whole genome shotgun (WGS) entry which is preliminary data.</text>
</comment>
<dbReference type="Proteomes" id="UP001157114">
    <property type="component" value="Unassembled WGS sequence"/>
</dbReference>
<protein>
    <submittedName>
        <fullName evidence="6">HTH-type transcriptional regulator YfiR</fullName>
    </submittedName>
</protein>
<evidence type="ECO:0000256" key="1">
    <source>
        <dbReference type="ARBA" id="ARBA00023015"/>
    </source>
</evidence>
<reference evidence="6 7" key="1">
    <citation type="submission" date="2023-03" db="EMBL/GenBank/DDBJ databases">
        <title>Draft genome sequence of the bacteria which degrade cell wall of Tricholomamatutake.</title>
        <authorList>
            <person name="Konishi Y."/>
            <person name="Fukuta Y."/>
            <person name="Shirasaka N."/>
        </authorList>
    </citation>
    <scope>NUCLEOTIDE SEQUENCE [LARGE SCALE GENOMIC DNA]</scope>
    <source>
        <strain evidence="7">mu1</strain>
    </source>
</reference>
<dbReference type="PANTHER" id="PTHR47506">
    <property type="entry name" value="TRANSCRIPTIONAL REGULATORY PROTEIN"/>
    <property type="match status" value="1"/>
</dbReference>
<dbReference type="RefSeq" id="WP_284241872.1">
    <property type="nucleotide sequence ID" value="NZ_BSSQ01000025.1"/>
</dbReference>
<proteinExistence type="predicted"/>
<evidence type="ECO:0000259" key="5">
    <source>
        <dbReference type="PROSITE" id="PS50977"/>
    </source>
</evidence>
<dbReference type="PRINTS" id="PR00455">
    <property type="entry name" value="HTHTETR"/>
</dbReference>
<dbReference type="InterPro" id="IPR001647">
    <property type="entry name" value="HTH_TetR"/>
</dbReference>
<evidence type="ECO:0000313" key="7">
    <source>
        <dbReference type="Proteomes" id="UP001157114"/>
    </source>
</evidence>
<keyword evidence="2 4" id="KW-0238">DNA-binding</keyword>
<feature type="DNA-binding region" description="H-T-H motif" evidence="4">
    <location>
        <begin position="34"/>
        <end position="53"/>
    </location>
</feature>
<accession>A0ABQ6GPT6</accession>
<dbReference type="SUPFAM" id="SSF46689">
    <property type="entry name" value="Homeodomain-like"/>
    <property type="match status" value="1"/>
</dbReference>
<dbReference type="SUPFAM" id="SSF48498">
    <property type="entry name" value="Tetracyclin repressor-like, C-terminal domain"/>
    <property type="match status" value="1"/>
</dbReference>
<dbReference type="InterPro" id="IPR009057">
    <property type="entry name" value="Homeodomain-like_sf"/>
</dbReference>
<name>A0ABQ6GPT6_9BACL</name>
<dbReference type="PANTHER" id="PTHR47506:SF6">
    <property type="entry name" value="HTH-TYPE TRANSCRIPTIONAL REPRESSOR NEMR"/>
    <property type="match status" value="1"/>
</dbReference>
<evidence type="ECO:0000256" key="3">
    <source>
        <dbReference type="ARBA" id="ARBA00023163"/>
    </source>
</evidence>
<dbReference type="Pfam" id="PF00440">
    <property type="entry name" value="TetR_N"/>
    <property type="match status" value="1"/>
</dbReference>
<dbReference type="InterPro" id="IPR041612">
    <property type="entry name" value="YfiR_C"/>
</dbReference>
<dbReference type="EMBL" id="BSSQ01000025">
    <property type="protein sequence ID" value="GLX71047.1"/>
    <property type="molecule type" value="Genomic_DNA"/>
</dbReference>
<dbReference type="PROSITE" id="PS50977">
    <property type="entry name" value="HTH_TETR_2"/>
    <property type="match status" value="1"/>
</dbReference>
<dbReference type="Pfam" id="PF17922">
    <property type="entry name" value="TetR_C_17"/>
    <property type="match status" value="1"/>
</dbReference>
<evidence type="ECO:0000313" key="6">
    <source>
        <dbReference type="EMBL" id="GLX71047.1"/>
    </source>
</evidence>
<evidence type="ECO:0000256" key="4">
    <source>
        <dbReference type="PROSITE-ProRule" id="PRU00335"/>
    </source>
</evidence>
<dbReference type="Gene3D" id="1.10.10.60">
    <property type="entry name" value="Homeodomain-like"/>
    <property type="match status" value="1"/>
</dbReference>
<dbReference type="InterPro" id="IPR036271">
    <property type="entry name" value="Tet_transcr_reg_TetR-rel_C_sf"/>
</dbReference>
<gene>
    <name evidence="6" type="primary">yfiR</name>
    <name evidence="6" type="ORF">MU1_53950</name>
</gene>
<feature type="domain" description="HTH tetR-type" evidence="5">
    <location>
        <begin position="11"/>
        <end position="71"/>
    </location>
</feature>
<evidence type="ECO:0000256" key="2">
    <source>
        <dbReference type="ARBA" id="ARBA00023125"/>
    </source>
</evidence>
<sequence>MSPKISNDQKEQRRLQILEAGKRVFTAKGYAEATLKDIVEETGMSRGWIYLYFQTKEEIFEALLDYQDAEYDNQLQITLRNQSRVWEVIRGNFLQLQEELCTGLGQSFYPAFYEYFLTGSRDGARKSMLLKRYEDGINRFSELLQRGIDQDEFKPQMPVRDIARIIASYQEGIVTHSVAVGTETANSQVQIQALLDYLKQLLNLESEE</sequence>
<keyword evidence="1" id="KW-0805">Transcription regulation</keyword>